<evidence type="ECO:0000313" key="3">
    <source>
        <dbReference type="Proteomes" id="UP001501509"/>
    </source>
</evidence>
<dbReference type="SUPFAM" id="SSF63825">
    <property type="entry name" value="YWTD domain"/>
    <property type="match status" value="1"/>
</dbReference>
<reference evidence="2 3" key="1">
    <citation type="journal article" date="2019" name="Int. J. Syst. Evol. Microbiol.">
        <title>The Global Catalogue of Microorganisms (GCM) 10K type strain sequencing project: providing services to taxonomists for standard genome sequencing and annotation.</title>
        <authorList>
            <consortium name="The Broad Institute Genomics Platform"/>
            <consortium name="The Broad Institute Genome Sequencing Center for Infectious Disease"/>
            <person name="Wu L."/>
            <person name="Ma J."/>
        </authorList>
    </citation>
    <scope>NUCLEOTIDE SEQUENCE [LARGE SCALE GENOMIC DNA]</scope>
    <source>
        <strain evidence="2 3">JCM 6833</strain>
    </source>
</reference>
<evidence type="ECO:0000313" key="2">
    <source>
        <dbReference type="EMBL" id="GAA2590487.1"/>
    </source>
</evidence>
<dbReference type="RefSeq" id="WP_344540507.1">
    <property type="nucleotide sequence ID" value="NZ_BAAATD010000003.1"/>
</dbReference>
<dbReference type="Gene3D" id="2.120.10.30">
    <property type="entry name" value="TolB, C-terminal domain"/>
    <property type="match status" value="1"/>
</dbReference>
<sequence>MPIALNRRMFLRATAVAGGTTAFAGALWQQAFAGPAQPGPGPYGPLLAADGNGVQLPAGFTSRIVARSLQRVEGTRHTWHAAPDGGACYRDGDGWIYVSNSEVPLVGGASAVRFDATGKITSAYRILNGTTLNCAGGATPWNTWLSCEEHDYGLVYETDPYGRTSAKPRPAMGRFKHEAAASDPVRKVVYLTEDQGNGCFYRFRPTTWGDLSSGTLEVLIGTGVGAVRWAKVPRPEMWITPTRDQVEGAMRFDGGEGCHYAGGVCYFTTKGDNRVWAYDAVNERLDLAYDDDLVTGGAAPLRGVDNITGAVSGDLYIAEDGDNMEINVITPDGVVTPFLRVLGHDKSEITGPAFSPDGTRLYFSSQRGKSGFVAGTDGHTFEVTGPFRR</sequence>
<dbReference type="Proteomes" id="UP001501509">
    <property type="component" value="Unassembled WGS sequence"/>
</dbReference>
<feature type="signal peptide" evidence="1">
    <location>
        <begin position="1"/>
        <end position="33"/>
    </location>
</feature>
<dbReference type="EMBL" id="BAAATD010000003">
    <property type="protein sequence ID" value="GAA2590487.1"/>
    <property type="molecule type" value="Genomic_DNA"/>
</dbReference>
<dbReference type="InterPro" id="IPR011042">
    <property type="entry name" value="6-blade_b-propeller_TolB-like"/>
</dbReference>
<proteinExistence type="predicted"/>
<comment type="caution">
    <text evidence="2">The sequence shown here is derived from an EMBL/GenBank/DDBJ whole genome shotgun (WGS) entry which is preliminary data.</text>
</comment>
<dbReference type="Pfam" id="PF05787">
    <property type="entry name" value="PhoX"/>
    <property type="match status" value="1"/>
</dbReference>
<organism evidence="2 3">
    <name type="scientific">Actinomadura fulvescens</name>
    <dbReference type="NCBI Taxonomy" id="46160"/>
    <lineage>
        <taxon>Bacteria</taxon>
        <taxon>Bacillati</taxon>
        <taxon>Actinomycetota</taxon>
        <taxon>Actinomycetes</taxon>
        <taxon>Streptosporangiales</taxon>
        <taxon>Thermomonosporaceae</taxon>
        <taxon>Actinomadura</taxon>
    </lineage>
</organism>
<name>A0ABN3PMG3_9ACTN</name>
<dbReference type="InterPro" id="IPR006311">
    <property type="entry name" value="TAT_signal"/>
</dbReference>
<accession>A0ABN3PMG3</accession>
<gene>
    <name evidence="2" type="ORF">GCM10010411_24250</name>
</gene>
<dbReference type="InterPro" id="IPR008557">
    <property type="entry name" value="PhoX"/>
</dbReference>
<evidence type="ECO:0000256" key="1">
    <source>
        <dbReference type="SAM" id="SignalP"/>
    </source>
</evidence>
<dbReference type="PROSITE" id="PS51318">
    <property type="entry name" value="TAT"/>
    <property type="match status" value="1"/>
</dbReference>
<keyword evidence="3" id="KW-1185">Reference proteome</keyword>
<protein>
    <submittedName>
        <fullName evidence="2">PhoX family protein</fullName>
    </submittedName>
</protein>
<dbReference type="PANTHER" id="PTHR35399:SF4">
    <property type="entry name" value="MEMBRANE PROTEIN"/>
    <property type="match status" value="1"/>
</dbReference>
<dbReference type="PANTHER" id="PTHR35399">
    <property type="entry name" value="SLR8030 PROTEIN"/>
    <property type="match status" value="1"/>
</dbReference>
<feature type="chain" id="PRO_5046059116" evidence="1">
    <location>
        <begin position="34"/>
        <end position="389"/>
    </location>
</feature>
<keyword evidence="1" id="KW-0732">Signal</keyword>